<feature type="compositionally biased region" description="Basic and acidic residues" evidence="1">
    <location>
        <begin position="13"/>
        <end position="25"/>
    </location>
</feature>
<dbReference type="Proteomes" id="UP000033140">
    <property type="component" value="Unassembled WGS sequence"/>
</dbReference>
<evidence type="ECO:0000313" key="3">
    <source>
        <dbReference type="Proteomes" id="UP000033140"/>
    </source>
</evidence>
<reference evidence="2 3" key="1">
    <citation type="journal article" date="2011" name="J. Gen. Appl. Microbiol.">
        <title>Draft genome sequencing of the enigmatic yeast Saitoella complicata.</title>
        <authorList>
            <person name="Nishida H."/>
            <person name="Hamamoto M."/>
            <person name="Sugiyama J."/>
        </authorList>
    </citation>
    <scope>NUCLEOTIDE SEQUENCE [LARGE SCALE GENOMIC DNA]</scope>
    <source>
        <strain evidence="2 3">NRRL Y-17804</strain>
    </source>
</reference>
<sequence length="75" mass="8375">MLESLPPRAPLKNTDDGSTKEREDGTLDPSLTWCCISSVRRVYDQLTSEMRTLGNSYGNRNIRESNGNSDDKPNA</sequence>
<feature type="region of interest" description="Disordered" evidence="1">
    <location>
        <begin position="1"/>
        <end position="29"/>
    </location>
</feature>
<evidence type="ECO:0000313" key="2">
    <source>
        <dbReference type="EMBL" id="GAO50365.1"/>
    </source>
</evidence>
<reference evidence="2 3" key="2">
    <citation type="journal article" date="2014" name="J. Gen. Appl. Microbiol.">
        <title>The early diverging ascomycetous budding yeast Saitoella complicata has three histone deacetylases belonging to the Clr6, Hos2, and Rpd3 lineages.</title>
        <authorList>
            <person name="Nishida H."/>
            <person name="Matsumoto T."/>
            <person name="Kondo S."/>
            <person name="Hamamoto M."/>
            <person name="Yoshikawa H."/>
        </authorList>
    </citation>
    <scope>NUCLEOTIDE SEQUENCE [LARGE SCALE GENOMIC DNA]</scope>
    <source>
        <strain evidence="2 3">NRRL Y-17804</strain>
    </source>
</reference>
<keyword evidence="3" id="KW-1185">Reference proteome</keyword>
<comment type="caution">
    <text evidence="2">The sequence shown here is derived from an EMBL/GenBank/DDBJ whole genome shotgun (WGS) entry which is preliminary data.</text>
</comment>
<feature type="compositionally biased region" description="Polar residues" evidence="1">
    <location>
        <begin position="53"/>
        <end position="68"/>
    </location>
</feature>
<gene>
    <name evidence="2" type="ORF">G7K_4492-t1</name>
</gene>
<proteinExistence type="predicted"/>
<accession>A0A0E9NLU5</accession>
<protein>
    <submittedName>
        <fullName evidence="2">Uncharacterized protein</fullName>
    </submittedName>
</protein>
<organism evidence="2 3">
    <name type="scientific">Saitoella complicata (strain BCRC 22490 / CBS 7301 / JCM 7358 / NBRC 10748 / NRRL Y-17804)</name>
    <dbReference type="NCBI Taxonomy" id="698492"/>
    <lineage>
        <taxon>Eukaryota</taxon>
        <taxon>Fungi</taxon>
        <taxon>Dikarya</taxon>
        <taxon>Ascomycota</taxon>
        <taxon>Taphrinomycotina</taxon>
        <taxon>Taphrinomycotina incertae sedis</taxon>
        <taxon>Saitoella</taxon>
    </lineage>
</organism>
<feature type="region of interest" description="Disordered" evidence="1">
    <location>
        <begin position="53"/>
        <end position="75"/>
    </location>
</feature>
<reference evidence="2 3" key="3">
    <citation type="journal article" date="2015" name="Genome Announc.">
        <title>Draft Genome Sequence of the Archiascomycetous Yeast Saitoella complicata.</title>
        <authorList>
            <person name="Yamauchi K."/>
            <person name="Kondo S."/>
            <person name="Hamamoto M."/>
            <person name="Takahashi Y."/>
            <person name="Ogura Y."/>
            <person name="Hayashi T."/>
            <person name="Nishida H."/>
        </authorList>
    </citation>
    <scope>NUCLEOTIDE SEQUENCE [LARGE SCALE GENOMIC DNA]</scope>
    <source>
        <strain evidence="2 3">NRRL Y-17804</strain>
    </source>
</reference>
<name>A0A0E9NLU5_SAICN</name>
<evidence type="ECO:0000256" key="1">
    <source>
        <dbReference type="SAM" id="MobiDB-lite"/>
    </source>
</evidence>
<dbReference type="AlphaFoldDB" id="A0A0E9NLU5"/>
<dbReference type="EMBL" id="BACD03000032">
    <property type="protein sequence ID" value="GAO50365.1"/>
    <property type="molecule type" value="Genomic_DNA"/>
</dbReference>